<dbReference type="OrthoDB" id="322531at2759"/>
<sequence length="164" mass="18890">MKVTTWYETKPRGIGRGQFHNQSEGSFRVGNDDTLAYRPTKKVYPIQPPYTYEKPEGTKKLISQTTKNPILNPAAESEVTGKKVMNFAFNNSKEEDMRFMSNNSSKSNSYTKRNASCVFNLEKNIDESHSQKKRGTEKPSTAKNVLKYEYALPYREEKITPKIY</sequence>
<comment type="caution">
    <text evidence="2">The sequence shown here is derived from an EMBL/GenBank/DDBJ whole genome shotgun (WGS) entry which is preliminary data.</text>
</comment>
<name>A0A1R2BSN1_9CILI</name>
<proteinExistence type="predicted"/>
<protein>
    <submittedName>
        <fullName evidence="2">Uncharacterized protein</fullName>
    </submittedName>
</protein>
<evidence type="ECO:0000256" key="1">
    <source>
        <dbReference type="SAM" id="MobiDB-lite"/>
    </source>
</evidence>
<gene>
    <name evidence="2" type="ORF">SteCoe_20142</name>
</gene>
<keyword evidence="3" id="KW-1185">Reference proteome</keyword>
<dbReference type="Proteomes" id="UP000187209">
    <property type="component" value="Unassembled WGS sequence"/>
</dbReference>
<organism evidence="2 3">
    <name type="scientific">Stentor coeruleus</name>
    <dbReference type="NCBI Taxonomy" id="5963"/>
    <lineage>
        <taxon>Eukaryota</taxon>
        <taxon>Sar</taxon>
        <taxon>Alveolata</taxon>
        <taxon>Ciliophora</taxon>
        <taxon>Postciliodesmatophora</taxon>
        <taxon>Heterotrichea</taxon>
        <taxon>Heterotrichida</taxon>
        <taxon>Stentoridae</taxon>
        <taxon>Stentor</taxon>
    </lineage>
</organism>
<evidence type="ECO:0000313" key="2">
    <source>
        <dbReference type="EMBL" id="OMJ79756.1"/>
    </source>
</evidence>
<reference evidence="2 3" key="1">
    <citation type="submission" date="2016-11" db="EMBL/GenBank/DDBJ databases">
        <title>The macronuclear genome of Stentor coeruleus: a giant cell with tiny introns.</title>
        <authorList>
            <person name="Slabodnick M."/>
            <person name="Ruby J.G."/>
            <person name="Reiff S.B."/>
            <person name="Swart E.C."/>
            <person name="Gosai S."/>
            <person name="Prabakaran S."/>
            <person name="Witkowska E."/>
            <person name="Larue G.E."/>
            <person name="Fisher S."/>
            <person name="Freeman R.M."/>
            <person name="Gunawardena J."/>
            <person name="Chu W."/>
            <person name="Stover N.A."/>
            <person name="Gregory B.D."/>
            <person name="Nowacki M."/>
            <person name="Derisi J."/>
            <person name="Roy S.W."/>
            <person name="Marshall W.F."/>
            <person name="Sood P."/>
        </authorList>
    </citation>
    <scope>NUCLEOTIDE SEQUENCE [LARGE SCALE GENOMIC DNA]</scope>
    <source>
        <strain evidence="2">WM001</strain>
    </source>
</reference>
<accession>A0A1R2BSN1</accession>
<dbReference type="AlphaFoldDB" id="A0A1R2BSN1"/>
<dbReference type="EMBL" id="MPUH01000455">
    <property type="protein sequence ID" value="OMJ79756.1"/>
    <property type="molecule type" value="Genomic_DNA"/>
</dbReference>
<evidence type="ECO:0000313" key="3">
    <source>
        <dbReference type="Proteomes" id="UP000187209"/>
    </source>
</evidence>
<feature type="region of interest" description="Disordered" evidence="1">
    <location>
        <begin position="1"/>
        <end position="32"/>
    </location>
</feature>